<name>A0A843XUV4_COLES</name>
<dbReference type="Proteomes" id="UP000652761">
    <property type="component" value="Unassembled WGS sequence"/>
</dbReference>
<dbReference type="SUPFAM" id="SSF47473">
    <property type="entry name" value="EF-hand"/>
    <property type="match status" value="1"/>
</dbReference>
<keyword evidence="4" id="KW-1185">Reference proteome</keyword>
<dbReference type="CDD" id="cd00051">
    <property type="entry name" value="EFh"/>
    <property type="match status" value="1"/>
</dbReference>
<dbReference type="AlphaFoldDB" id="A0A843XUV4"/>
<proteinExistence type="predicted"/>
<gene>
    <name evidence="3" type="ORF">Taro_055887</name>
</gene>
<keyword evidence="1" id="KW-0106">Calcium</keyword>
<accession>A0A843XUV4</accession>
<dbReference type="InterPro" id="IPR011992">
    <property type="entry name" value="EF-hand-dom_pair"/>
</dbReference>
<dbReference type="GO" id="GO:0005509">
    <property type="term" value="F:calcium ion binding"/>
    <property type="evidence" value="ECO:0007669"/>
    <property type="project" value="InterPro"/>
</dbReference>
<feature type="non-terminal residue" evidence="3">
    <location>
        <position position="1"/>
    </location>
</feature>
<dbReference type="OrthoDB" id="186625at2759"/>
<dbReference type="PANTHER" id="PTHR34574">
    <property type="entry name" value="CALCIUM-BINDING EF-HAND FAMILY PROTEIN-RELATED"/>
    <property type="match status" value="1"/>
</dbReference>
<evidence type="ECO:0000313" key="3">
    <source>
        <dbReference type="EMBL" id="MQM22831.1"/>
    </source>
</evidence>
<dbReference type="PROSITE" id="PS00018">
    <property type="entry name" value="EF_HAND_1"/>
    <property type="match status" value="2"/>
</dbReference>
<dbReference type="InterPro" id="IPR002048">
    <property type="entry name" value="EF_hand_dom"/>
</dbReference>
<dbReference type="SMART" id="SM00054">
    <property type="entry name" value="EFh"/>
    <property type="match status" value="2"/>
</dbReference>
<evidence type="ECO:0000313" key="4">
    <source>
        <dbReference type="Proteomes" id="UP000652761"/>
    </source>
</evidence>
<dbReference type="PANTHER" id="PTHR34574:SF10">
    <property type="entry name" value="OS09G0482800 PROTEIN"/>
    <property type="match status" value="1"/>
</dbReference>
<organism evidence="3 4">
    <name type="scientific">Colocasia esculenta</name>
    <name type="common">Wild taro</name>
    <name type="synonym">Arum esculentum</name>
    <dbReference type="NCBI Taxonomy" id="4460"/>
    <lineage>
        <taxon>Eukaryota</taxon>
        <taxon>Viridiplantae</taxon>
        <taxon>Streptophyta</taxon>
        <taxon>Embryophyta</taxon>
        <taxon>Tracheophyta</taxon>
        <taxon>Spermatophyta</taxon>
        <taxon>Magnoliopsida</taxon>
        <taxon>Liliopsida</taxon>
        <taxon>Araceae</taxon>
        <taxon>Aroideae</taxon>
        <taxon>Colocasieae</taxon>
        <taxon>Colocasia</taxon>
    </lineage>
</organism>
<reference evidence="3" key="1">
    <citation type="submission" date="2017-07" db="EMBL/GenBank/DDBJ databases">
        <title>Taro Niue Genome Assembly and Annotation.</title>
        <authorList>
            <person name="Atibalentja N."/>
            <person name="Keating K."/>
            <person name="Fields C.J."/>
        </authorList>
    </citation>
    <scope>NUCLEOTIDE SEQUENCE</scope>
    <source>
        <strain evidence="3">Niue_2</strain>
        <tissue evidence="3">Leaf</tissue>
    </source>
</reference>
<evidence type="ECO:0000256" key="1">
    <source>
        <dbReference type="ARBA" id="ARBA00022837"/>
    </source>
</evidence>
<feature type="domain" description="EF-hand" evidence="2">
    <location>
        <begin position="28"/>
        <end position="63"/>
    </location>
</feature>
<dbReference type="PROSITE" id="PS50222">
    <property type="entry name" value="EF_HAND_2"/>
    <property type="match status" value="1"/>
</dbReference>
<evidence type="ECO:0000259" key="2">
    <source>
        <dbReference type="PROSITE" id="PS50222"/>
    </source>
</evidence>
<dbReference type="EMBL" id="NMUH01014091">
    <property type="protein sequence ID" value="MQM22831.1"/>
    <property type="molecule type" value="Genomic_DNA"/>
</dbReference>
<comment type="caution">
    <text evidence="3">The sequence shown here is derived from an EMBL/GenBank/DDBJ whole genome shotgun (WGS) entry which is preliminary data.</text>
</comment>
<sequence length="330" mass="35938">MLLLDGAKMSVELLDGATIHSFVEDEQIFNSTVDDRFASLDTNGDGLLSYSEMARELQSLRVLETHFGFDEVKRSRDELCRLYNSLISQFDHDGSGSVDLEEFRSETRKMLMVVANGLGFPPVQMVLEEGSFLKIRNMLAPPAPSTAPPFLPLQLQVLLYNVALVGDGGGSARSRKTTRVRRRGWWQRWRRAWGVDGAGTVDAAVKAEAEAGGALAAVEVVGDKAGEAAGASATEGNKAGESSARPGGFAMEISWRFDLLELGSMSFHREDVAWSGGNLVRASVFAFFAKGSRQGSHQLSRSLWESRPGRDTLNCRVLKAVYRAAATTAE</sequence>
<dbReference type="InterPro" id="IPR018247">
    <property type="entry name" value="EF_Hand_1_Ca_BS"/>
</dbReference>
<protein>
    <recommendedName>
        <fullName evidence="2">EF-hand domain-containing protein</fullName>
    </recommendedName>
</protein>
<dbReference type="Gene3D" id="1.10.238.10">
    <property type="entry name" value="EF-hand"/>
    <property type="match status" value="1"/>
</dbReference>
<dbReference type="Pfam" id="PF13499">
    <property type="entry name" value="EF-hand_7"/>
    <property type="match status" value="1"/>
</dbReference>